<gene>
    <name evidence="1" type="ORF">MRB53_035384</name>
</gene>
<dbReference type="EMBL" id="CM056820">
    <property type="protein sequence ID" value="KAJ8616012.1"/>
    <property type="molecule type" value="Genomic_DNA"/>
</dbReference>
<accession>A0ACC2K4Q6</accession>
<keyword evidence="2" id="KW-1185">Reference proteome</keyword>
<evidence type="ECO:0000313" key="1">
    <source>
        <dbReference type="EMBL" id="KAJ8616012.1"/>
    </source>
</evidence>
<evidence type="ECO:0000313" key="2">
    <source>
        <dbReference type="Proteomes" id="UP001234297"/>
    </source>
</evidence>
<sequence>MINVKVGPTYNSLERNHAANTARVNVPQGGGTAFRSINIPSIPCFLDLRSLSIEALIKELSRKPPPPKIPLQQLKADRDKQVQF</sequence>
<proteinExistence type="predicted"/>
<name>A0ACC2K4Q6_PERAE</name>
<organism evidence="1 2">
    <name type="scientific">Persea americana</name>
    <name type="common">Avocado</name>
    <dbReference type="NCBI Taxonomy" id="3435"/>
    <lineage>
        <taxon>Eukaryota</taxon>
        <taxon>Viridiplantae</taxon>
        <taxon>Streptophyta</taxon>
        <taxon>Embryophyta</taxon>
        <taxon>Tracheophyta</taxon>
        <taxon>Spermatophyta</taxon>
        <taxon>Magnoliopsida</taxon>
        <taxon>Magnoliidae</taxon>
        <taxon>Laurales</taxon>
        <taxon>Lauraceae</taxon>
        <taxon>Persea</taxon>
    </lineage>
</organism>
<dbReference type="Proteomes" id="UP001234297">
    <property type="component" value="Chromosome 12"/>
</dbReference>
<reference evidence="1 2" key="1">
    <citation type="journal article" date="2022" name="Hortic Res">
        <title>A haplotype resolved chromosomal level avocado genome allows analysis of novel avocado genes.</title>
        <authorList>
            <person name="Nath O."/>
            <person name="Fletcher S.J."/>
            <person name="Hayward A."/>
            <person name="Shaw L.M."/>
            <person name="Masouleh A.K."/>
            <person name="Furtado A."/>
            <person name="Henry R.J."/>
            <person name="Mitter N."/>
        </authorList>
    </citation>
    <scope>NUCLEOTIDE SEQUENCE [LARGE SCALE GENOMIC DNA]</scope>
    <source>
        <strain evidence="2">cv. Hass</strain>
    </source>
</reference>
<protein>
    <submittedName>
        <fullName evidence="1">Uncharacterized protein</fullName>
    </submittedName>
</protein>
<comment type="caution">
    <text evidence="1">The sequence shown here is derived from an EMBL/GenBank/DDBJ whole genome shotgun (WGS) entry which is preliminary data.</text>
</comment>